<keyword evidence="4 12" id="KW-0813">Transport</keyword>
<evidence type="ECO:0000256" key="5">
    <source>
        <dbReference type="ARBA" id="ARBA00022547"/>
    </source>
</evidence>
<evidence type="ECO:0000313" key="14">
    <source>
        <dbReference type="EMBL" id="ARH54302.1"/>
    </source>
</evidence>
<dbReference type="GO" id="GO:0045259">
    <property type="term" value="C:proton-transporting ATP synthase complex"/>
    <property type="evidence" value="ECO:0007669"/>
    <property type="project" value="UniProtKB-KW"/>
</dbReference>
<evidence type="ECO:0000256" key="1">
    <source>
        <dbReference type="ARBA" id="ARBA00004304"/>
    </source>
</evidence>
<gene>
    <name evidence="14" type="primary">atp8</name>
</gene>
<comment type="similarity">
    <text evidence="2 12">Belongs to the ATPase protein 8 family.</text>
</comment>
<keyword evidence="9 12" id="KW-0406">Ion transport</keyword>
<evidence type="ECO:0000256" key="11">
    <source>
        <dbReference type="ARBA" id="ARBA00023136"/>
    </source>
</evidence>
<evidence type="ECO:0000256" key="12">
    <source>
        <dbReference type="RuleBase" id="RU003661"/>
    </source>
</evidence>
<dbReference type="AlphaFoldDB" id="A0A343C2Q9"/>
<sequence length="51" mass="6372">MPQMAPMNWTLLFVYFIFLFLFISVINSYLFKYIPKIKNFIKNLNFSNWKW</sequence>
<evidence type="ECO:0000256" key="3">
    <source>
        <dbReference type="ARBA" id="ARBA00011291"/>
    </source>
</evidence>
<reference evidence="14" key="1">
    <citation type="submission" date="2016-04" db="EMBL/GenBank/DDBJ databases">
        <title>Mitochondria of beetle species.</title>
        <authorList>
            <person name="Hunter A."/>
            <person name="Moriniere J."/>
            <person name="Tang P."/>
            <person name="Linard B."/>
            <person name="Crampton-Platt A."/>
            <person name="Vogler A.P."/>
        </authorList>
    </citation>
    <scope>NUCLEOTIDE SEQUENCE</scope>
</reference>
<comment type="subunit">
    <text evidence="3">F-type ATPases have 2 components, CF(1) - the catalytic core - and CF(0) - the membrane proton channel.</text>
</comment>
<protein>
    <recommendedName>
        <fullName evidence="12">ATP synthase complex subunit 8</fullName>
    </recommendedName>
</protein>
<feature type="transmembrane region" description="Helical" evidence="13">
    <location>
        <begin position="12"/>
        <end position="31"/>
    </location>
</feature>
<evidence type="ECO:0000256" key="7">
    <source>
        <dbReference type="ARBA" id="ARBA00022781"/>
    </source>
</evidence>
<evidence type="ECO:0000256" key="13">
    <source>
        <dbReference type="SAM" id="Phobius"/>
    </source>
</evidence>
<keyword evidence="7 12" id="KW-0375">Hydrogen ion transport</keyword>
<keyword evidence="5 12" id="KW-0138">CF(0)</keyword>
<evidence type="ECO:0000256" key="9">
    <source>
        <dbReference type="ARBA" id="ARBA00023065"/>
    </source>
</evidence>
<evidence type="ECO:0000256" key="8">
    <source>
        <dbReference type="ARBA" id="ARBA00022989"/>
    </source>
</evidence>
<evidence type="ECO:0000256" key="10">
    <source>
        <dbReference type="ARBA" id="ARBA00023128"/>
    </source>
</evidence>
<dbReference type="Pfam" id="PF00895">
    <property type="entry name" value="ATP-synt_8"/>
    <property type="match status" value="1"/>
</dbReference>
<evidence type="ECO:0000256" key="2">
    <source>
        <dbReference type="ARBA" id="ARBA00008892"/>
    </source>
</evidence>
<keyword evidence="6 12" id="KW-0812">Transmembrane</keyword>
<evidence type="ECO:0000256" key="6">
    <source>
        <dbReference type="ARBA" id="ARBA00022692"/>
    </source>
</evidence>
<dbReference type="InterPro" id="IPR001421">
    <property type="entry name" value="ATP8_metazoa"/>
</dbReference>
<comment type="subcellular location">
    <subcellularLocation>
        <location evidence="1 12">Mitochondrion membrane</location>
        <topology evidence="1 12">Single-pass membrane protein</topology>
    </subcellularLocation>
</comment>
<accession>A0A343C2Q9</accession>
<dbReference type="GO" id="GO:0031966">
    <property type="term" value="C:mitochondrial membrane"/>
    <property type="evidence" value="ECO:0007669"/>
    <property type="project" value="UniProtKB-SubCell"/>
</dbReference>
<dbReference type="GO" id="GO:0015986">
    <property type="term" value="P:proton motive force-driven ATP synthesis"/>
    <property type="evidence" value="ECO:0007669"/>
    <property type="project" value="InterPro"/>
</dbReference>
<proteinExistence type="inferred from homology"/>
<organism evidence="14">
    <name type="scientific">Curculionidae sp. 4 AH-2016</name>
    <dbReference type="NCBI Taxonomy" id="1903830"/>
    <lineage>
        <taxon>Eukaryota</taxon>
        <taxon>Metazoa</taxon>
        <taxon>Ecdysozoa</taxon>
        <taxon>Arthropoda</taxon>
        <taxon>Hexapoda</taxon>
        <taxon>Insecta</taxon>
        <taxon>Pterygota</taxon>
        <taxon>Neoptera</taxon>
        <taxon>Endopterygota</taxon>
        <taxon>Coleoptera</taxon>
        <taxon>Polyphaga</taxon>
        <taxon>Cucujiformia</taxon>
        <taxon>Curculionidae</taxon>
    </lineage>
</organism>
<dbReference type="EMBL" id="KX087273">
    <property type="protein sequence ID" value="ARH54302.1"/>
    <property type="molecule type" value="Genomic_DNA"/>
</dbReference>
<dbReference type="GO" id="GO:0015078">
    <property type="term" value="F:proton transmembrane transporter activity"/>
    <property type="evidence" value="ECO:0007669"/>
    <property type="project" value="InterPro"/>
</dbReference>
<name>A0A343C2Q9_9CUCU</name>
<keyword evidence="8 13" id="KW-1133">Transmembrane helix</keyword>
<evidence type="ECO:0000256" key="4">
    <source>
        <dbReference type="ARBA" id="ARBA00022448"/>
    </source>
</evidence>
<keyword evidence="10 12" id="KW-0496">Mitochondrion</keyword>
<keyword evidence="11 13" id="KW-0472">Membrane</keyword>
<geneLocation type="mitochondrion" evidence="14"/>